<dbReference type="Gene3D" id="2.120.10.80">
    <property type="entry name" value="Kelch-type beta propeller"/>
    <property type="match status" value="1"/>
</dbReference>
<dbReference type="PANTHER" id="PTHR46228:SF2">
    <property type="entry name" value="KELCH REPEAT PROTEIN (AFU_ORTHOLOGUE AFUA_4G14350)"/>
    <property type="match status" value="1"/>
</dbReference>
<dbReference type="SUPFAM" id="SSF117281">
    <property type="entry name" value="Kelch motif"/>
    <property type="match status" value="1"/>
</dbReference>
<dbReference type="Pfam" id="PF24981">
    <property type="entry name" value="Beta-prop_ATRN-LZTR1"/>
    <property type="match status" value="1"/>
</dbReference>
<dbReference type="InterPro" id="IPR015915">
    <property type="entry name" value="Kelch-typ_b-propeller"/>
</dbReference>
<evidence type="ECO:0000259" key="3">
    <source>
        <dbReference type="Pfam" id="PF24981"/>
    </source>
</evidence>
<dbReference type="VEuPathDB" id="VectorBase:SSCA005743"/>
<name>A0A131ZWV1_SARSC</name>
<gene>
    <name evidence="4" type="ORF">QR98_0015710</name>
</gene>
<evidence type="ECO:0000313" key="4">
    <source>
        <dbReference type="EMBL" id="KPM03141.1"/>
    </source>
</evidence>
<evidence type="ECO:0000256" key="1">
    <source>
        <dbReference type="ARBA" id="ARBA00022441"/>
    </source>
</evidence>
<dbReference type="OrthoDB" id="263283at2759"/>
<keyword evidence="1" id="KW-0880">Kelch repeat</keyword>
<sequence>MQIGITASIRFLIGYFFLRIFILIDSNEIVENGIERRVLPQAFINKCGLERKVYNRTNWGRITNNDDGGEVYCEWLIIPSPSSNPSRSKFFNLELVWLDLDCSDNQEAAEVFDILYIFEMETFSSSRKNLIISLNHGLDSFGSSSVSLFFRTSGTVLVRFKSQKRYVQQRFLLEFSWTQCPQRCNEHGICQRNHCQCDKDHFEELLYLFSDCIREITMTNFSKLIVYSFKQNLLYDFNAITKTRCFQNQNDSNVTRESLIDSSDTLPPPSKGFSLNFGDRKIILFGGQLSNGTFSNKLWLFDLILKKWSFIESTNIPGLMFHQSVIVESNWLYVVGGLTEDYSKSLYIYRINFSVRNARWDRIETSYQNRFFIAFQAIYSELLRSILIFGCCEADHLHRYESNGFYLFNIDSHRLLKLESRSNSSTDHKEFHRKKILFPSSLIIINQRYLIIHNGGMIESDCSSRAKLFVLDLICLQWNEPLNLVKLNRSSVDYFHFVSMIKADDKIIVLDHGVFWFSVIPDHILLGDVSTVLSNTTKPPCESDYLCDTMDFRSRCPISSSG</sequence>
<keyword evidence="2" id="KW-0677">Repeat</keyword>
<dbReference type="PANTHER" id="PTHR46228">
    <property type="entry name" value="KELCH DOMAIN-CONTAINING PROTEIN"/>
    <property type="match status" value="1"/>
</dbReference>
<evidence type="ECO:0000313" key="5">
    <source>
        <dbReference type="Proteomes" id="UP000616769"/>
    </source>
</evidence>
<dbReference type="Proteomes" id="UP000616769">
    <property type="component" value="Unassembled WGS sequence"/>
</dbReference>
<proteinExistence type="predicted"/>
<protein>
    <submittedName>
        <fullName evidence="4">Multiple epidermal growth factor-like protein domains protein 8-like protein</fullName>
    </submittedName>
</protein>
<reference evidence="4 5" key="1">
    <citation type="journal article" date="2015" name="Parasit. Vectors">
        <title>Draft genome of the scabies mite.</title>
        <authorList>
            <person name="Rider S.D.Jr."/>
            <person name="Morgan M.S."/>
            <person name="Arlian L.G."/>
        </authorList>
    </citation>
    <scope>NUCLEOTIDE SEQUENCE [LARGE SCALE GENOMIC DNA]</scope>
    <source>
        <strain evidence="4">Arlian Lab</strain>
    </source>
</reference>
<comment type="caution">
    <text evidence="4">The sequence shown here is derived from an EMBL/GenBank/DDBJ whole genome shotgun (WGS) entry which is preliminary data.</text>
</comment>
<dbReference type="EMBL" id="JXLN01004199">
    <property type="protein sequence ID" value="KPM03141.1"/>
    <property type="molecule type" value="Genomic_DNA"/>
</dbReference>
<feature type="domain" description="Attractin/MKLN-like beta-propeller" evidence="3">
    <location>
        <begin position="260"/>
        <end position="509"/>
    </location>
</feature>
<organism evidence="4 5">
    <name type="scientific">Sarcoptes scabiei</name>
    <name type="common">Itch mite</name>
    <name type="synonym">Acarus scabiei</name>
    <dbReference type="NCBI Taxonomy" id="52283"/>
    <lineage>
        <taxon>Eukaryota</taxon>
        <taxon>Metazoa</taxon>
        <taxon>Ecdysozoa</taxon>
        <taxon>Arthropoda</taxon>
        <taxon>Chelicerata</taxon>
        <taxon>Arachnida</taxon>
        <taxon>Acari</taxon>
        <taxon>Acariformes</taxon>
        <taxon>Sarcoptiformes</taxon>
        <taxon>Astigmata</taxon>
        <taxon>Psoroptidia</taxon>
        <taxon>Sarcoptoidea</taxon>
        <taxon>Sarcoptidae</taxon>
        <taxon>Sarcoptinae</taxon>
        <taxon>Sarcoptes</taxon>
    </lineage>
</organism>
<accession>A0A131ZWV1</accession>
<dbReference type="AlphaFoldDB" id="A0A131ZWV1"/>
<dbReference type="InterPro" id="IPR056737">
    <property type="entry name" value="Beta-prop_ATRN-MKLN-like"/>
</dbReference>
<evidence type="ECO:0000256" key="2">
    <source>
        <dbReference type="ARBA" id="ARBA00022737"/>
    </source>
</evidence>